<gene>
    <name evidence="2" type="ORF">H072_7235</name>
</gene>
<dbReference type="HOGENOM" id="CLU_2026642_0_0_1"/>
<reference evidence="3" key="2">
    <citation type="submission" date="2013-04" db="EMBL/GenBank/DDBJ databases">
        <title>Genomic mechanisms accounting for the adaptation to parasitism in nematode-trapping fungi.</title>
        <authorList>
            <person name="Ahren D.G."/>
        </authorList>
    </citation>
    <scope>NUCLEOTIDE SEQUENCE [LARGE SCALE GENOMIC DNA]</scope>
    <source>
        <strain evidence="3">CBS 200.50</strain>
    </source>
</reference>
<feature type="chain" id="PRO_5004560269" evidence="1">
    <location>
        <begin position="20"/>
        <end position="122"/>
    </location>
</feature>
<evidence type="ECO:0000313" key="3">
    <source>
        <dbReference type="Proteomes" id="UP000015100"/>
    </source>
</evidence>
<dbReference type="Proteomes" id="UP000015100">
    <property type="component" value="Unassembled WGS sequence"/>
</dbReference>
<proteinExistence type="predicted"/>
<protein>
    <submittedName>
        <fullName evidence="2">Uncharacterized protein</fullName>
    </submittedName>
</protein>
<reference evidence="2 3" key="1">
    <citation type="journal article" date="2013" name="PLoS Genet.">
        <title>Genomic mechanisms accounting for the adaptation to parasitism in nematode-trapping fungi.</title>
        <authorList>
            <person name="Meerupati T."/>
            <person name="Andersson K.M."/>
            <person name="Friman E."/>
            <person name="Kumar D."/>
            <person name="Tunlid A."/>
            <person name="Ahren D."/>
        </authorList>
    </citation>
    <scope>NUCLEOTIDE SEQUENCE [LARGE SCALE GENOMIC DNA]</scope>
    <source>
        <strain evidence="2 3">CBS 200.50</strain>
    </source>
</reference>
<evidence type="ECO:0000313" key="2">
    <source>
        <dbReference type="EMBL" id="EPS39005.1"/>
    </source>
</evidence>
<sequence length="122" mass="13015">MKFGFVIVAAALFADLSYAHCKEATSLINKYKCGWPKKTVIKTKTAWKTRVVPFTITQHGSAVVQVVTVTQPAAPPVTETETVTVTVSDSDNDVVTITETASAQGGVTVTKTCTTTVTEQGY</sequence>
<dbReference type="EMBL" id="AQGS01000512">
    <property type="protein sequence ID" value="EPS39005.1"/>
    <property type="molecule type" value="Genomic_DNA"/>
</dbReference>
<accession>S8A7M5</accession>
<evidence type="ECO:0000256" key="1">
    <source>
        <dbReference type="SAM" id="SignalP"/>
    </source>
</evidence>
<keyword evidence="3" id="KW-1185">Reference proteome</keyword>
<keyword evidence="1" id="KW-0732">Signal</keyword>
<dbReference type="AlphaFoldDB" id="S8A7M5"/>
<organism evidence="2 3">
    <name type="scientific">Dactylellina haptotyla (strain CBS 200.50)</name>
    <name type="common">Nematode-trapping fungus</name>
    <name type="synonym">Monacrosporium haptotylum</name>
    <dbReference type="NCBI Taxonomy" id="1284197"/>
    <lineage>
        <taxon>Eukaryota</taxon>
        <taxon>Fungi</taxon>
        <taxon>Dikarya</taxon>
        <taxon>Ascomycota</taxon>
        <taxon>Pezizomycotina</taxon>
        <taxon>Orbiliomycetes</taxon>
        <taxon>Orbiliales</taxon>
        <taxon>Orbiliaceae</taxon>
        <taxon>Dactylellina</taxon>
    </lineage>
</organism>
<feature type="signal peptide" evidence="1">
    <location>
        <begin position="1"/>
        <end position="19"/>
    </location>
</feature>
<name>S8A7M5_DACHA</name>
<dbReference type="OrthoDB" id="10656660at2759"/>
<dbReference type="STRING" id="1284197.S8A7M5"/>
<comment type="caution">
    <text evidence="2">The sequence shown here is derived from an EMBL/GenBank/DDBJ whole genome shotgun (WGS) entry which is preliminary data.</text>
</comment>